<organism evidence="1 2">
    <name type="scientific">Timema podura</name>
    <name type="common">Walking stick</name>
    <dbReference type="NCBI Taxonomy" id="61482"/>
    <lineage>
        <taxon>Eukaryota</taxon>
        <taxon>Metazoa</taxon>
        <taxon>Ecdysozoa</taxon>
        <taxon>Arthropoda</taxon>
        <taxon>Hexapoda</taxon>
        <taxon>Insecta</taxon>
        <taxon>Pterygota</taxon>
        <taxon>Neoptera</taxon>
        <taxon>Polyneoptera</taxon>
        <taxon>Phasmatodea</taxon>
        <taxon>Timematodea</taxon>
        <taxon>Timematoidea</taxon>
        <taxon>Timematidae</taxon>
        <taxon>Timema</taxon>
    </lineage>
</organism>
<evidence type="ECO:0008006" key="3">
    <source>
        <dbReference type="Google" id="ProtNLM"/>
    </source>
</evidence>
<name>A0ABN7P1C0_TIMPD</name>
<accession>A0ABN7P1C0</accession>
<dbReference type="Proteomes" id="UP001153148">
    <property type="component" value="Unassembled WGS sequence"/>
</dbReference>
<dbReference type="InterPro" id="IPR035979">
    <property type="entry name" value="RBD_domain_sf"/>
</dbReference>
<comment type="caution">
    <text evidence="1">The sequence shown here is derived from an EMBL/GenBank/DDBJ whole genome shotgun (WGS) entry which is preliminary data.</text>
</comment>
<proteinExistence type="predicted"/>
<reference evidence="1" key="1">
    <citation type="submission" date="2021-03" db="EMBL/GenBank/DDBJ databases">
        <authorList>
            <person name="Tran Van P."/>
        </authorList>
    </citation>
    <scope>NUCLEOTIDE SEQUENCE</scope>
</reference>
<dbReference type="EMBL" id="CAJPIN010008964">
    <property type="protein sequence ID" value="CAG2059216.1"/>
    <property type="molecule type" value="Genomic_DNA"/>
</dbReference>
<sequence length="108" mass="11959">MHTKGGSPVAFVEYQDVRFAAQAMNTLQGSFLLSSDRGAIRIEYAKSKMAEVGLSLRNSCPTARENIKIFDRVNRLEFGRVARPIASFYVRHFHANGPGPKGEENGQS</sequence>
<dbReference type="InterPro" id="IPR012677">
    <property type="entry name" value="Nucleotide-bd_a/b_plait_sf"/>
</dbReference>
<dbReference type="SUPFAM" id="SSF54928">
    <property type="entry name" value="RNA-binding domain, RBD"/>
    <property type="match status" value="1"/>
</dbReference>
<protein>
    <recommendedName>
        <fullName evidence="3">RRM domain-containing protein</fullName>
    </recommendedName>
</protein>
<evidence type="ECO:0000313" key="2">
    <source>
        <dbReference type="Proteomes" id="UP001153148"/>
    </source>
</evidence>
<dbReference type="Gene3D" id="3.30.70.330">
    <property type="match status" value="1"/>
</dbReference>
<evidence type="ECO:0000313" key="1">
    <source>
        <dbReference type="EMBL" id="CAG2059216.1"/>
    </source>
</evidence>
<keyword evidence="2" id="KW-1185">Reference proteome</keyword>
<gene>
    <name evidence="1" type="ORF">TPAB3V08_LOCUS6181</name>
</gene>